<accession>A0A1W6K1K3</accession>
<proteinExistence type="predicted"/>
<dbReference type="Proteomes" id="UP000193404">
    <property type="component" value="Chromosome"/>
</dbReference>
<dbReference type="OrthoDB" id="27208at2157"/>
<evidence type="ECO:0000313" key="1">
    <source>
        <dbReference type="EMBL" id="ARM76360.1"/>
    </source>
</evidence>
<reference evidence="1 2" key="1">
    <citation type="submission" date="2017-03" db="EMBL/GenBank/DDBJ databases">
        <title>Sulfur activation and transportation mechanism of thermophilic Archaea Acidianus manzaensis YN-25.</title>
        <authorList>
            <person name="Ma Y."/>
            <person name="Yang Y."/>
            <person name="Xia J."/>
        </authorList>
    </citation>
    <scope>NUCLEOTIDE SEQUENCE [LARGE SCALE GENOMIC DNA]</scope>
    <source>
        <strain evidence="1 2">YN-25</strain>
    </source>
</reference>
<dbReference type="RefSeq" id="WP_148692150.1">
    <property type="nucleotide sequence ID" value="NZ_CP020477.1"/>
</dbReference>
<name>A0A1W6K1K3_9CREN</name>
<dbReference type="GeneID" id="41591302"/>
<organism evidence="1 2">
    <name type="scientific">Acidianus manzaensis</name>
    <dbReference type="NCBI Taxonomy" id="282676"/>
    <lineage>
        <taxon>Archaea</taxon>
        <taxon>Thermoproteota</taxon>
        <taxon>Thermoprotei</taxon>
        <taxon>Sulfolobales</taxon>
        <taxon>Sulfolobaceae</taxon>
        <taxon>Acidianus</taxon>
    </lineage>
</organism>
<protein>
    <recommendedName>
        <fullName evidence="3">KEOPS complex Pcc1-like subunit</fullName>
    </recommendedName>
</protein>
<dbReference type="AlphaFoldDB" id="A0A1W6K1K3"/>
<gene>
    <name evidence="1" type="ORF">B6F84_10215</name>
</gene>
<evidence type="ECO:0008006" key="3">
    <source>
        <dbReference type="Google" id="ProtNLM"/>
    </source>
</evidence>
<dbReference type="NCBIfam" id="NF011470">
    <property type="entry name" value="PRK14887.1"/>
    <property type="match status" value="1"/>
</dbReference>
<keyword evidence="2" id="KW-1185">Reference proteome</keyword>
<dbReference type="STRING" id="282676.B6F84_10215"/>
<dbReference type="KEGG" id="aman:B6F84_10215"/>
<evidence type="ECO:0000313" key="2">
    <source>
        <dbReference type="Proteomes" id="UP000193404"/>
    </source>
</evidence>
<dbReference type="EMBL" id="CP020477">
    <property type="protein sequence ID" value="ARM76360.1"/>
    <property type="molecule type" value="Genomic_DNA"/>
</dbReference>
<sequence length="82" mass="9247">MKANLKIVVDTPNAKEITESIKIDNVNIPKDMTLSMTYTNTQITIEISIEVSSSKSILTLRNTADEILEQITLLDKLLQKNR</sequence>